<evidence type="ECO:0000313" key="3">
    <source>
        <dbReference type="WBParaSite" id="scaffold10466_cov209.g14827"/>
    </source>
</evidence>
<keyword evidence="2" id="KW-1185">Reference proteome</keyword>
<sequence length="276" mass="31981">MIFLNELNSSFKQGMFFFLIFSLICIEYANGNDGAGSSRGSRRIKGRNKHVQEATQATLGPFDGLSPDVQKQYEIRIYTRLYDGGSVRILQEWENNERDTVVNIEDLLSELEIASVKFHQTDSGLNFFDTGRQTSYFVKEDIHGQVYIELDKENKIVTTNTRYTTLHEDFPIQGKKTRSTMERSKVFTRPLNLHQIINIAYKKVSRGRTIQEDNYLCHNFVYELIIAIAQNKERLFEYESWPEGIRSLDNSLKGEGETAFQQVVNDIITNNKYSEK</sequence>
<accession>A0A915LF07</accession>
<evidence type="ECO:0000313" key="2">
    <source>
        <dbReference type="Proteomes" id="UP000887561"/>
    </source>
</evidence>
<proteinExistence type="predicted"/>
<reference evidence="3" key="1">
    <citation type="submission" date="2022-11" db="UniProtKB">
        <authorList>
            <consortium name="WormBaseParasite"/>
        </authorList>
    </citation>
    <scope>IDENTIFICATION</scope>
</reference>
<protein>
    <submittedName>
        <fullName evidence="3">Uncharacterized protein</fullName>
    </submittedName>
</protein>
<name>A0A915LF07_MELJA</name>
<dbReference type="Proteomes" id="UP000887561">
    <property type="component" value="Unplaced"/>
</dbReference>
<keyword evidence="1" id="KW-0732">Signal</keyword>
<dbReference type="AlphaFoldDB" id="A0A915LF07"/>
<feature type="signal peptide" evidence="1">
    <location>
        <begin position="1"/>
        <end position="31"/>
    </location>
</feature>
<feature type="chain" id="PRO_5037318607" evidence="1">
    <location>
        <begin position="32"/>
        <end position="276"/>
    </location>
</feature>
<organism evidence="2 3">
    <name type="scientific">Meloidogyne javanica</name>
    <name type="common">Root-knot nematode worm</name>
    <dbReference type="NCBI Taxonomy" id="6303"/>
    <lineage>
        <taxon>Eukaryota</taxon>
        <taxon>Metazoa</taxon>
        <taxon>Ecdysozoa</taxon>
        <taxon>Nematoda</taxon>
        <taxon>Chromadorea</taxon>
        <taxon>Rhabditida</taxon>
        <taxon>Tylenchina</taxon>
        <taxon>Tylenchomorpha</taxon>
        <taxon>Tylenchoidea</taxon>
        <taxon>Meloidogynidae</taxon>
        <taxon>Meloidogyninae</taxon>
        <taxon>Meloidogyne</taxon>
        <taxon>Meloidogyne incognita group</taxon>
    </lineage>
</organism>
<dbReference type="WBParaSite" id="scaffold10466_cov209.g14827">
    <property type="protein sequence ID" value="scaffold10466_cov209.g14827"/>
    <property type="gene ID" value="scaffold10466_cov209.g14827"/>
</dbReference>
<evidence type="ECO:0000256" key="1">
    <source>
        <dbReference type="SAM" id="SignalP"/>
    </source>
</evidence>